<dbReference type="Gene3D" id="3.40.250.10">
    <property type="entry name" value="Rhodanese-like domain"/>
    <property type="match status" value="1"/>
</dbReference>
<dbReference type="SMART" id="SM00450">
    <property type="entry name" value="RHOD"/>
    <property type="match status" value="1"/>
</dbReference>
<protein>
    <submittedName>
        <fullName evidence="2">Rhodanese-like domain-containing protein</fullName>
    </submittedName>
</protein>
<dbReference type="InterPro" id="IPR001763">
    <property type="entry name" value="Rhodanese-like_dom"/>
</dbReference>
<evidence type="ECO:0000313" key="2">
    <source>
        <dbReference type="EMBL" id="QDE31308.1"/>
    </source>
</evidence>
<dbReference type="Pfam" id="PF00581">
    <property type="entry name" value="Rhodanese"/>
    <property type="match status" value="1"/>
</dbReference>
<accession>A0A4Y5YFB6</accession>
<dbReference type="CDD" id="cd00158">
    <property type="entry name" value="RHOD"/>
    <property type="match status" value="1"/>
</dbReference>
<dbReference type="PANTHER" id="PTHR44086">
    <property type="entry name" value="THIOSULFATE SULFURTRANSFERASE RDL2, MITOCHONDRIAL-RELATED"/>
    <property type="match status" value="1"/>
</dbReference>
<dbReference type="PROSITE" id="PS50206">
    <property type="entry name" value="RHODANESE_3"/>
    <property type="match status" value="1"/>
</dbReference>
<dbReference type="PANTHER" id="PTHR44086:SF13">
    <property type="entry name" value="THIOSULFATE SULFURTRANSFERASE PSPE"/>
    <property type="match status" value="1"/>
</dbReference>
<feature type="domain" description="Rhodanese" evidence="1">
    <location>
        <begin position="28"/>
        <end position="131"/>
    </location>
</feature>
<dbReference type="EMBL" id="CP041036">
    <property type="protein sequence ID" value="QDE31308.1"/>
    <property type="molecule type" value="Genomic_DNA"/>
</dbReference>
<reference evidence="2 3" key="1">
    <citation type="submission" date="2019-06" db="EMBL/GenBank/DDBJ databases">
        <title>The genome of Shewanella sp. SM1901.</title>
        <authorList>
            <person name="Cha Q."/>
        </authorList>
    </citation>
    <scope>NUCLEOTIDE SEQUENCE [LARGE SCALE GENOMIC DNA]</scope>
    <source>
        <strain evidence="2 3">SM1901</strain>
    </source>
</reference>
<dbReference type="RefSeq" id="WP_137227088.1">
    <property type="nucleotide sequence ID" value="NZ_CP041036.1"/>
</dbReference>
<gene>
    <name evidence="2" type="ORF">FH971_10150</name>
</gene>
<evidence type="ECO:0000313" key="3">
    <source>
        <dbReference type="Proteomes" id="UP000319809"/>
    </source>
</evidence>
<organism evidence="2 3">
    <name type="scientific">Shewanella polaris</name>
    <dbReference type="NCBI Taxonomy" id="2588449"/>
    <lineage>
        <taxon>Bacteria</taxon>
        <taxon>Pseudomonadati</taxon>
        <taxon>Pseudomonadota</taxon>
        <taxon>Gammaproteobacteria</taxon>
        <taxon>Alteromonadales</taxon>
        <taxon>Shewanellaceae</taxon>
        <taxon>Shewanella</taxon>
    </lineage>
</organism>
<dbReference type="KEGG" id="spol:FH971_10150"/>
<evidence type="ECO:0000259" key="1">
    <source>
        <dbReference type="PROSITE" id="PS50206"/>
    </source>
</evidence>
<dbReference type="SUPFAM" id="SSF52821">
    <property type="entry name" value="Rhodanese/Cell cycle control phosphatase"/>
    <property type="match status" value="1"/>
</dbReference>
<dbReference type="Proteomes" id="UP000319809">
    <property type="component" value="Chromosome"/>
</dbReference>
<keyword evidence="3" id="KW-1185">Reference proteome</keyword>
<dbReference type="InterPro" id="IPR036873">
    <property type="entry name" value="Rhodanese-like_dom_sf"/>
</dbReference>
<dbReference type="GO" id="GO:0004792">
    <property type="term" value="F:thiosulfate-cyanide sulfurtransferase activity"/>
    <property type="evidence" value="ECO:0007669"/>
    <property type="project" value="TreeGrafter"/>
</dbReference>
<proteinExistence type="predicted"/>
<name>A0A4Y5YFB6_9GAMM</name>
<dbReference type="AlphaFoldDB" id="A0A4Y5YFB6"/>
<sequence length="134" mass="14871">MKTARQYISDIKANILEVTTQELLTAMLNPEAVIIDVREHEEFITGHVEGAVNFPRGVLEMKIQEHPLVSHHCEASMALEELANKDIYLICRSGGRSALAAESLQNMGFSRPLSVAGGMMQWQQDGFPLVSYKA</sequence>